<evidence type="ECO:0000256" key="4">
    <source>
        <dbReference type="SAM" id="SignalP"/>
    </source>
</evidence>
<dbReference type="PANTHER" id="PTHR30024">
    <property type="entry name" value="ALIPHATIC SULFONATES-BINDING PROTEIN-RELATED"/>
    <property type="match status" value="1"/>
</dbReference>
<evidence type="ECO:0000256" key="1">
    <source>
        <dbReference type="ARBA" id="ARBA00004418"/>
    </source>
</evidence>
<dbReference type="Pfam" id="PF13379">
    <property type="entry name" value="NMT1_2"/>
    <property type="match status" value="1"/>
</dbReference>
<proteinExistence type="inferred from homology"/>
<evidence type="ECO:0000313" key="6">
    <source>
        <dbReference type="Proteomes" id="UP000207598"/>
    </source>
</evidence>
<evidence type="ECO:0000256" key="3">
    <source>
        <dbReference type="ARBA" id="ARBA00022729"/>
    </source>
</evidence>
<reference evidence="5 6" key="1">
    <citation type="submission" date="2017-05" db="EMBL/GenBank/DDBJ databases">
        <authorList>
            <person name="Song R."/>
            <person name="Chenine A.L."/>
            <person name="Ruprecht R.M."/>
        </authorList>
    </citation>
    <scope>NUCLEOTIDE SEQUENCE [LARGE SCALE GENOMIC DNA]</scope>
    <source>
        <strain evidence="5 6">CECT 8898</strain>
    </source>
</reference>
<dbReference type="GO" id="GO:0042918">
    <property type="term" value="P:alkanesulfonate transmembrane transport"/>
    <property type="evidence" value="ECO:0007669"/>
    <property type="project" value="TreeGrafter"/>
</dbReference>
<dbReference type="Proteomes" id="UP000207598">
    <property type="component" value="Unassembled WGS sequence"/>
</dbReference>
<name>A0A238L1C2_9RHOB</name>
<comment type="similarity">
    <text evidence="2">Belongs to the bacterial solute-binding protein SsuA/TauA family.</text>
</comment>
<keyword evidence="3 4" id="KW-0732">Signal</keyword>
<gene>
    <name evidence="5" type="primary">ssuA</name>
    <name evidence="5" type="ORF">MAA8898_04021</name>
</gene>
<feature type="chain" id="PRO_5012714813" evidence="4">
    <location>
        <begin position="28"/>
        <end position="343"/>
    </location>
</feature>
<accession>A0A238L1C2</accession>
<dbReference type="PANTHER" id="PTHR30024:SF47">
    <property type="entry name" value="TAURINE-BINDING PERIPLASMIC PROTEIN"/>
    <property type="match status" value="1"/>
</dbReference>
<dbReference type="GO" id="GO:0042597">
    <property type="term" value="C:periplasmic space"/>
    <property type="evidence" value="ECO:0007669"/>
    <property type="project" value="UniProtKB-SubCell"/>
</dbReference>
<dbReference type="AlphaFoldDB" id="A0A238L1C2"/>
<feature type="signal peptide" evidence="4">
    <location>
        <begin position="1"/>
        <end position="27"/>
    </location>
</feature>
<sequence>MFGNLRMAIRTAALTAAVALAPGLAAAESVAPLDPPEKVTVAYVPIMKFAAMYVAEQRGLFDKNGLDVELERVKSGTEAIAFLTQGSIDVGGIAIVTSLWSGWDRGLDIRVIAPGALEPMENSPTKLVVRSALADDGSVKSAADLKGKRVAVAGGPGSGGEYLVSKGLARGDLTIRDVELMNVSNPDMATAIANGSVDAALVGSPYADEIINAGTGKVLESDLTPGLMTVAFVGSGKFVNERPEVAERFVLALTEAARMMQGDDYLAPENIEAYLVYTNSTEEAIRSGSPLVYDPMMQIPVAGLADMEKVQRENGRTEYTDPLDLSNVVDSRFVEKAIADLDG</sequence>
<organism evidence="5 6">
    <name type="scientific">Maliponia aquimaris</name>
    <dbReference type="NCBI Taxonomy" id="1673631"/>
    <lineage>
        <taxon>Bacteria</taxon>
        <taxon>Pseudomonadati</taxon>
        <taxon>Pseudomonadota</taxon>
        <taxon>Alphaproteobacteria</taxon>
        <taxon>Rhodobacterales</taxon>
        <taxon>Paracoccaceae</taxon>
        <taxon>Maliponia</taxon>
    </lineage>
</organism>
<comment type="subcellular location">
    <subcellularLocation>
        <location evidence="1">Periplasm</location>
    </subcellularLocation>
</comment>
<dbReference type="EMBL" id="FXYF01000013">
    <property type="protein sequence ID" value="SMX48621.1"/>
    <property type="molecule type" value="Genomic_DNA"/>
</dbReference>
<keyword evidence="6" id="KW-1185">Reference proteome</keyword>
<evidence type="ECO:0000313" key="5">
    <source>
        <dbReference type="EMBL" id="SMX48621.1"/>
    </source>
</evidence>
<protein>
    <submittedName>
        <fullName evidence="5">Putative aliphatic sulfonates-binding protein</fullName>
    </submittedName>
</protein>
<evidence type="ECO:0000256" key="2">
    <source>
        <dbReference type="ARBA" id="ARBA00010742"/>
    </source>
</evidence>
<dbReference type="Gene3D" id="3.40.190.10">
    <property type="entry name" value="Periplasmic binding protein-like II"/>
    <property type="match status" value="2"/>
</dbReference>
<dbReference type="SUPFAM" id="SSF53850">
    <property type="entry name" value="Periplasmic binding protein-like II"/>
    <property type="match status" value="1"/>
</dbReference>